<organism evidence="1 2">
    <name type="scientific">Portunus trituberculatus</name>
    <name type="common">Swimming crab</name>
    <name type="synonym">Neptunus trituberculatus</name>
    <dbReference type="NCBI Taxonomy" id="210409"/>
    <lineage>
        <taxon>Eukaryota</taxon>
        <taxon>Metazoa</taxon>
        <taxon>Ecdysozoa</taxon>
        <taxon>Arthropoda</taxon>
        <taxon>Crustacea</taxon>
        <taxon>Multicrustacea</taxon>
        <taxon>Malacostraca</taxon>
        <taxon>Eumalacostraca</taxon>
        <taxon>Eucarida</taxon>
        <taxon>Decapoda</taxon>
        <taxon>Pleocyemata</taxon>
        <taxon>Brachyura</taxon>
        <taxon>Eubrachyura</taxon>
        <taxon>Portunoidea</taxon>
        <taxon>Portunidae</taxon>
        <taxon>Portuninae</taxon>
        <taxon>Portunus</taxon>
    </lineage>
</organism>
<evidence type="ECO:0000313" key="2">
    <source>
        <dbReference type="Proteomes" id="UP000324222"/>
    </source>
</evidence>
<proteinExistence type="predicted"/>
<reference evidence="1 2" key="1">
    <citation type="submission" date="2019-05" db="EMBL/GenBank/DDBJ databases">
        <title>Another draft genome of Portunus trituberculatus and its Hox gene families provides insights of decapod evolution.</title>
        <authorList>
            <person name="Jeong J.-H."/>
            <person name="Song I."/>
            <person name="Kim S."/>
            <person name="Choi T."/>
            <person name="Kim D."/>
            <person name="Ryu S."/>
            <person name="Kim W."/>
        </authorList>
    </citation>
    <scope>NUCLEOTIDE SEQUENCE [LARGE SCALE GENOMIC DNA]</scope>
    <source>
        <tissue evidence="1">Muscle</tissue>
    </source>
</reference>
<comment type="caution">
    <text evidence="1">The sequence shown here is derived from an EMBL/GenBank/DDBJ whole genome shotgun (WGS) entry which is preliminary data.</text>
</comment>
<gene>
    <name evidence="1" type="ORF">E2C01_052285</name>
</gene>
<dbReference type="Proteomes" id="UP000324222">
    <property type="component" value="Unassembled WGS sequence"/>
</dbReference>
<accession>A0A5B7GL52</accession>
<dbReference type="EMBL" id="VSRR010015535">
    <property type="protein sequence ID" value="MPC58289.1"/>
    <property type="molecule type" value="Genomic_DNA"/>
</dbReference>
<protein>
    <submittedName>
        <fullName evidence="1">Uncharacterized protein</fullName>
    </submittedName>
</protein>
<name>A0A5B7GL52_PORTR</name>
<sequence>MNILDDLVKCHHSLLLNWFKLQAQFQETHDDCPSHNIPSALCVLKCHTYILCHNWPCSSSTCYLYICCKL</sequence>
<dbReference type="AlphaFoldDB" id="A0A5B7GL52"/>
<keyword evidence="2" id="KW-1185">Reference proteome</keyword>
<evidence type="ECO:0000313" key="1">
    <source>
        <dbReference type="EMBL" id="MPC58289.1"/>
    </source>
</evidence>